<dbReference type="Gene3D" id="2.60.120.10">
    <property type="entry name" value="Jelly Rolls"/>
    <property type="match status" value="1"/>
</dbReference>
<evidence type="ECO:0000256" key="1">
    <source>
        <dbReference type="ARBA" id="ARBA00006622"/>
    </source>
</evidence>
<keyword evidence="4" id="KW-0560">Oxidoreductase</keyword>
<evidence type="ECO:0000256" key="5">
    <source>
        <dbReference type="ARBA" id="ARBA00023004"/>
    </source>
</evidence>
<evidence type="ECO:0000256" key="6">
    <source>
        <dbReference type="PIRSR" id="PIRSR610300-51"/>
    </source>
</evidence>
<keyword evidence="3 7" id="KW-0223">Dioxygenase</keyword>
<dbReference type="InterPro" id="IPR014710">
    <property type="entry name" value="RmlC-like_jellyroll"/>
</dbReference>
<dbReference type="AlphaFoldDB" id="A0AAX0RXB6"/>
<accession>A0AAX0RXB6</accession>
<evidence type="ECO:0000313" key="7">
    <source>
        <dbReference type="EMBL" id="PEJ23443.1"/>
    </source>
</evidence>
<gene>
    <name evidence="7" type="ORF">CN689_28150</name>
</gene>
<evidence type="ECO:0000256" key="2">
    <source>
        <dbReference type="ARBA" id="ARBA00022723"/>
    </source>
</evidence>
<keyword evidence="5 6" id="KW-0408">Iron</keyword>
<organism evidence="7 8">
    <name type="scientific">Peribacillus butanolivorans</name>
    <dbReference type="NCBI Taxonomy" id="421767"/>
    <lineage>
        <taxon>Bacteria</taxon>
        <taxon>Bacillati</taxon>
        <taxon>Bacillota</taxon>
        <taxon>Bacilli</taxon>
        <taxon>Bacillales</taxon>
        <taxon>Bacillaceae</taxon>
        <taxon>Peribacillus</taxon>
    </lineage>
</organism>
<dbReference type="PANTHER" id="PTHR12918">
    <property type="entry name" value="CYSTEINE DIOXYGENASE"/>
    <property type="match status" value="1"/>
</dbReference>
<feature type="binding site" evidence="6">
    <location>
        <position position="168"/>
    </location>
    <ligand>
        <name>Fe cation</name>
        <dbReference type="ChEBI" id="CHEBI:24875"/>
        <note>catalytic</note>
    </ligand>
</feature>
<feature type="binding site" evidence="6">
    <location>
        <position position="113"/>
    </location>
    <ligand>
        <name>Fe cation</name>
        <dbReference type="ChEBI" id="CHEBI:24875"/>
        <note>catalytic</note>
    </ligand>
</feature>
<evidence type="ECO:0000256" key="4">
    <source>
        <dbReference type="ARBA" id="ARBA00023002"/>
    </source>
</evidence>
<proteinExistence type="inferred from homology"/>
<keyword evidence="2 6" id="KW-0479">Metal-binding</keyword>
<protein>
    <submittedName>
        <fullName evidence="7">Cysteine dioxygenase</fullName>
    </submittedName>
</protein>
<dbReference type="GO" id="GO:0008198">
    <property type="term" value="F:ferrous iron binding"/>
    <property type="evidence" value="ECO:0007669"/>
    <property type="project" value="TreeGrafter"/>
</dbReference>
<dbReference type="InterPro" id="IPR010300">
    <property type="entry name" value="CDO_1"/>
</dbReference>
<dbReference type="Pfam" id="PF05995">
    <property type="entry name" value="CDO_I"/>
    <property type="match status" value="1"/>
</dbReference>
<reference evidence="7 8" key="1">
    <citation type="submission" date="2017-09" db="EMBL/GenBank/DDBJ databases">
        <title>Large-scale bioinformatics analysis of Bacillus genomes uncovers conserved roles of natural products in bacterial physiology.</title>
        <authorList>
            <consortium name="Agbiome Team Llc"/>
            <person name="Bleich R.M."/>
            <person name="Kirk G.J."/>
            <person name="Santa Maria K.C."/>
            <person name="Allen S.E."/>
            <person name="Farag S."/>
            <person name="Shank E.A."/>
            <person name="Bowers A."/>
        </authorList>
    </citation>
    <scope>NUCLEOTIDE SEQUENCE [LARGE SCALE GENOMIC DNA]</scope>
    <source>
        <strain evidence="7 8">AFS003229</strain>
    </source>
</reference>
<dbReference type="EMBL" id="NUEQ01000150">
    <property type="protein sequence ID" value="PEJ23443.1"/>
    <property type="molecule type" value="Genomic_DNA"/>
</dbReference>
<dbReference type="GO" id="GO:0016702">
    <property type="term" value="F:oxidoreductase activity, acting on single donors with incorporation of molecular oxygen, incorporation of two atoms of oxygen"/>
    <property type="evidence" value="ECO:0007669"/>
    <property type="project" value="InterPro"/>
</dbReference>
<feature type="binding site" evidence="6">
    <location>
        <position position="111"/>
    </location>
    <ligand>
        <name>Fe cation</name>
        <dbReference type="ChEBI" id="CHEBI:24875"/>
        <note>catalytic</note>
    </ligand>
</feature>
<sequence length="217" mass="24950">MLNSYMKAKTLKKLSIIGGHCIMTKQTKDYTLIDFIRDMTWVIEKTESNAVRVEEAERLIGELLRTTSWFPPEKRKPSLEGYARHSLYCDPHDRFEIMALVWKPGQKTSLHDHDGTWGAEGVVAGKIKVTNYLRVEEISENLVKLQQTDTLIVNQQMTCKLLPPADCHILETEGDQTAITIHVYGKQLRKFRVFKPLQKEGIFSAHDYNVGYTPELI</sequence>
<dbReference type="CDD" id="cd10548">
    <property type="entry name" value="cupin_CDO"/>
    <property type="match status" value="1"/>
</dbReference>
<name>A0AAX0RXB6_9BACI</name>
<evidence type="ECO:0000256" key="3">
    <source>
        <dbReference type="ARBA" id="ARBA00022964"/>
    </source>
</evidence>
<evidence type="ECO:0000313" key="8">
    <source>
        <dbReference type="Proteomes" id="UP000220106"/>
    </source>
</evidence>
<comment type="caution">
    <text evidence="7">The sequence shown here is derived from an EMBL/GenBank/DDBJ whole genome shotgun (WGS) entry which is preliminary data.</text>
</comment>
<comment type="similarity">
    <text evidence="1">Belongs to the cysteine dioxygenase family.</text>
</comment>
<dbReference type="InterPro" id="IPR011051">
    <property type="entry name" value="RmlC_Cupin_sf"/>
</dbReference>
<dbReference type="Proteomes" id="UP000220106">
    <property type="component" value="Unassembled WGS sequence"/>
</dbReference>
<dbReference type="SUPFAM" id="SSF51182">
    <property type="entry name" value="RmlC-like cupins"/>
    <property type="match status" value="1"/>
</dbReference>
<dbReference type="PANTHER" id="PTHR12918:SF1">
    <property type="entry name" value="CYSTEINE DIOXYGENASE TYPE 1"/>
    <property type="match status" value="1"/>
</dbReference>